<dbReference type="RefSeq" id="WP_137274865.1">
    <property type="nucleotide sequence ID" value="NZ_QKNX01000001.1"/>
</dbReference>
<name>A0A4U5JIP3_9EURY</name>
<feature type="transmembrane region" description="Helical" evidence="1">
    <location>
        <begin position="7"/>
        <end position="24"/>
    </location>
</feature>
<evidence type="ECO:0000313" key="2">
    <source>
        <dbReference type="EMBL" id="TKR27597.1"/>
    </source>
</evidence>
<comment type="caution">
    <text evidence="2">The sequence shown here is derived from an EMBL/GenBank/DDBJ whole genome shotgun (WGS) entry which is preliminary data.</text>
</comment>
<proteinExistence type="predicted"/>
<keyword evidence="1" id="KW-0812">Transmembrane</keyword>
<dbReference type="EMBL" id="QKNX01000001">
    <property type="protein sequence ID" value="TKR27597.1"/>
    <property type="molecule type" value="Genomic_DNA"/>
</dbReference>
<dbReference type="OrthoDB" id="239588at2157"/>
<keyword evidence="1" id="KW-0472">Membrane</keyword>
<keyword evidence="3" id="KW-1185">Reference proteome</keyword>
<protein>
    <submittedName>
        <fullName evidence="2">Uncharacterized protein</fullName>
    </submittedName>
</protein>
<sequence>MVGSRTLTALVGIVGSLALSVLLYAYTDSLLFFLFVPFIPFLFARRDEGTNRPPIRECSRCEFTTRNPEFEYCPRDGSRLYERTDN</sequence>
<dbReference type="Proteomes" id="UP000308037">
    <property type="component" value="Unassembled WGS sequence"/>
</dbReference>
<dbReference type="AlphaFoldDB" id="A0A4U5JIP3"/>
<gene>
    <name evidence="2" type="ORF">DM868_00420</name>
</gene>
<reference evidence="2 3" key="1">
    <citation type="submission" date="2019-04" db="EMBL/GenBank/DDBJ databases">
        <title>Natronomonas sp. F20-122 a newhaloarchaeon isolated from a saline saltern of Isla Bacuta, Huelva, Spain.</title>
        <authorList>
            <person name="Duran-Viseras A."/>
            <person name="Sanchez-Porro C."/>
            <person name="Ventosa A."/>
        </authorList>
    </citation>
    <scope>NUCLEOTIDE SEQUENCE [LARGE SCALE GENOMIC DNA]</scope>
    <source>
        <strain evidence="2 3">F20-122</strain>
    </source>
</reference>
<evidence type="ECO:0000256" key="1">
    <source>
        <dbReference type="SAM" id="Phobius"/>
    </source>
</evidence>
<keyword evidence="1" id="KW-1133">Transmembrane helix</keyword>
<evidence type="ECO:0000313" key="3">
    <source>
        <dbReference type="Proteomes" id="UP000308037"/>
    </source>
</evidence>
<organism evidence="2 3">
    <name type="scientific">Natronomonas salsuginis</name>
    <dbReference type="NCBI Taxonomy" id="2217661"/>
    <lineage>
        <taxon>Archaea</taxon>
        <taxon>Methanobacteriati</taxon>
        <taxon>Methanobacteriota</taxon>
        <taxon>Stenosarchaea group</taxon>
        <taxon>Halobacteria</taxon>
        <taxon>Halobacteriales</taxon>
        <taxon>Natronomonadaceae</taxon>
        <taxon>Natronomonas</taxon>
    </lineage>
</organism>
<accession>A0A4U5JIP3</accession>